<accession>A0A0F6HDS8</accession>
<organism evidence="1 2">
    <name type="scientific">Leptospira interrogans str. UI 12621</name>
    <dbReference type="NCBI Taxonomy" id="1049937"/>
    <lineage>
        <taxon>Bacteria</taxon>
        <taxon>Pseudomonadati</taxon>
        <taxon>Spirochaetota</taxon>
        <taxon>Spirochaetia</taxon>
        <taxon>Leptospirales</taxon>
        <taxon>Leptospiraceae</taxon>
        <taxon>Leptospira</taxon>
    </lineage>
</organism>
<evidence type="ECO:0000313" key="2">
    <source>
        <dbReference type="Proteomes" id="UP000006324"/>
    </source>
</evidence>
<name>A0A0F6HDS8_LEPIR</name>
<dbReference type="AlphaFoldDB" id="A0A0F6HDS8"/>
<sequence length="46" mass="5509">MWFCGFVVVPTFWDLTVKSWFCGSSHIFFPEKFGFVKIHPTHVKRM</sequence>
<comment type="caution">
    <text evidence="1">The sequence shown here is derived from an EMBL/GenBank/DDBJ whole genome shotgun (WGS) entry which is preliminary data.</text>
</comment>
<dbReference type="EMBL" id="AHNQ02000014">
    <property type="protein sequence ID" value="EKO26484.1"/>
    <property type="molecule type" value="Genomic_DNA"/>
</dbReference>
<dbReference type="Proteomes" id="UP000006324">
    <property type="component" value="Unassembled WGS sequence"/>
</dbReference>
<gene>
    <name evidence="1" type="ORF">LEP1GSC104_3056</name>
</gene>
<protein>
    <submittedName>
        <fullName evidence="1">Uncharacterized protein</fullName>
    </submittedName>
</protein>
<evidence type="ECO:0000313" key="1">
    <source>
        <dbReference type="EMBL" id="EKO26484.1"/>
    </source>
</evidence>
<proteinExistence type="predicted"/>
<reference evidence="1 2" key="1">
    <citation type="submission" date="2012-09" db="EMBL/GenBank/DDBJ databases">
        <authorList>
            <person name="Harkins D.M."/>
            <person name="Durkin A.S."/>
            <person name="Brinkac L.M."/>
            <person name="Selengut J.D."/>
            <person name="Sanka R."/>
            <person name="DePew J."/>
            <person name="Purushe J."/>
            <person name="Chanthongthip A."/>
            <person name="Lattana O."/>
            <person name="Phetsouvanh R."/>
            <person name="Newton P.N."/>
            <person name="Vinetz J.M."/>
            <person name="Sutton G.G."/>
            <person name="Nelson W.C."/>
            <person name="Fouts D.E."/>
        </authorList>
    </citation>
    <scope>NUCLEOTIDE SEQUENCE [LARGE SCALE GENOMIC DNA]</scope>
    <source>
        <strain evidence="1 2">UI 12621</strain>
    </source>
</reference>